<dbReference type="PANTHER" id="PTHR34039:SF1">
    <property type="entry name" value="UPF0102 PROTEIN YRAN"/>
    <property type="match status" value="1"/>
</dbReference>
<proteinExistence type="inferred from homology"/>
<reference evidence="3" key="1">
    <citation type="journal article" date="2020" name="mSystems">
        <title>Genome- and Community-Level Interaction Insights into Carbon Utilization and Element Cycling Functions of Hydrothermarchaeota in Hydrothermal Sediment.</title>
        <authorList>
            <person name="Zhou Z."/>
            <person name="Liu Y."/>
            <person name="Xu W."/>
            <person name="Pan J."/>
            <person name="Luo Z.H."/>
            <person name="Li M."/>
        </authorList>
    </citation>
    <scope>NUCLEOTIDE SEQUENCE [LARGE SCALE GENOMIC DNA]</scope>
    <source>
        <strain evidence="3">HyVt-76</strain>
    </source>
</reference>
<sequence>MSKTKKQSLGARGEELAEAYLKKEGYKIVSRNFRYGHGEIDLIAIKDEILIFVEVKSYQAKPLDLPEYRINKIKRKKMIETAYGFLEQNPQYEQFNRQFDVLLVDFSQYPAQITHYPAAFWLEEPF</sequence>
<dbReference type="InterPro" id="IPR011856">
    <property type="entry name" value="tRNA_endonuc-like_dom_sf"/>
</dbReference>
<name>A0A7V5H4M1_CALAY</name>
<dbReference type="Pfam" id="PF02021">
    <property type="entry name" value="UPF0102"/>
    <property type="match status" value="1"/>
</dbReference>
<comment type="similarity">
    <text evidence="1 2">Belongs to the UPF0102 family.</text>
</comment>
<dbReference type="GO" id="GO:0003676">
    <property type="term" value="F:nucleic acid binding"/>
    <property type="evidence" value="ECO:0007669"/>
    <property type="project" value="InterPro"/>
</dbReference>
<dbReference type="EMBL" id="DRTD01000521">
    <property type="protein sequence ID" value="HHE55517.1"/>
    <property type="molecule type" value="Genomic_DNA"/>
</dbReference>
<protein>
    <recommendedName>
        <fullName evidence="2">UPF0102 protein ENL21_07025</fullName>
    </recommendedName>
</protein>
<dbReference type="CDD" id="cd20736">
    <property type="entry name" value="PoNe_Nuclease"/>
    <property type="match status" value="1"/>
</dbReference>
<dbReference type="AlphaFoldDB" id="A0A7V5H4M1"/>
<dbReference type="SUPFAM" id="SSF52980">
    <property type="entry name" value="Restriction endonuclease-like"/>
    <property type="match status" value="1"/>
</dbReference>
<dbReference type="InterPro" id="IPR011335">
    <property type="entry name" value="Restrct_endonuc-II-like"/>
</dbReference>
<dbReference type="NCBIfam" id="TIGR00252">
    <property type="entry name" value="YraN family protein"/>
    <property type="match status" value="1"/>
</dbReference>
<gene>
    <name evidence="3" type="ORF">ENL21_07025</name>
</gene>
<dbReference type="InterPro" id="IPR003509">
    <property type="entry name" value="UPF0102_YraN-like"/>
</dbReference>
<organism evidence="3">
    <name type="scientific">Caldithrix abyssi</name>
    <dbReference type="NCBI Taxonomy" id="187145"/>
    <lineage>
        <taxon>Bacteria</taxon>
        <taxon>Pseudomonadati</taxon>
        <taxon>Calditrichota</taxon>
        <taxon>Calditrichia</taxon>
        <taxon>Calditrichales</taxon>
        <taxon>Calditrichaceae</taxon>
        <taxon>Caldithrix</taxon>
    </lineage>
</organism>
<evidence type="ECO:0000256" key="2">
    <source>
        <dbReference type="HAMAP-Rule" id="MF_00048"/>
    </source>
</evidence>
<evidence type="ECO:0000313" key="3">
    <source>
        <dbReference type="EMBL" id="HHE55517.1"/>
    </source>
</evidence>
<dbReference type="Proteomes" id="UP000886111">
    <property type="component" value="Unassembled WGS sequence"/>
</dbReference>
<evidence type="ECO:0000256" key="1">
    <source>
        <dbReference type="ARBA" id="ARBA00006738"/>
    </source>
</evidence>
<comment type="caution">
    <text evidence="3">The sequence shown here is derived from an EMBL/GenBank/DDBJ whole genome shotgun (WGS) entry which is preliminary data.</text>
</comment>
<dbReference type="PANTHER" id="PTHR34039">
    <property type="entry name" value="UPF0102 PROTEIN YRAN"/>
    <property type="match status" value="1"/>
</dbReference>
<dbReference type="Gene3D" id="3.40.1350.10">
    <property type="match status" value="1"/>
</dbReference>
<dbReference type="HAMAP" id="MF_00048">
    <property type="entry name" value="UPF0102"/>
    <property type="match status" value="1"/>
</dbReference>
<accession>A0A7V5H4M1</accession>